<dbReference type="InParanoid" id="G0QJW4"/>
<keyword evidence="3 6" id="KW-0547">Nucleotide-binding</keyword>
<keyword evidence="7" id="KW-0723">Serine/threonine-protein kinase</keyword>
<dbReference type="eggNOG" id="KOG0595">
    <property type="taxonomic scope" value="Eukaryota"/>
</dbReference>
<dbReference type="InterPro" id="IPR011009">
    <property type="entry name" value="Kinase-like_dom_sf"/>
</dbReference>
<keyword evidence="2 10" id="KW-0808">Transferase</keyword>
<accession>G0QJW4</accession>
<evidence type="ECO:0000256" key="2">
    <source>
        <dbReference type="ARBA" id="ARBA00022679"/>
    </source>
</evidence>
<proteinExistence type="inferred from homology"/>
<dbReference type="GeneID" id="14910685"/>
<dbReference type="InterPro" id="IPR017441">
    <property type="entry name" value="Protein_kinase_ATP_BS"/>
</dbReference>
<dbReference type="GO" id="GO:0000407">
    <property type="term" value="C:phagophore assembly site"/>
    <property type="evidence" value="ECO:0007669"/>
    <property type="project" value="TreeGrafter"/>
</dbReference>
<dbReference type="GO" id="GO:0005776">
    <property type="term" value="C:autophagosome"/>
    <property type="evidence" value="ECO:0007669"/>
    <property type="project" value="TreeGrafter"/>
</dbReference>
<dbReference type="PROSITE" id="PS00107">
    <property type="entry name" value="PROTEIN_KINASE_ATP"/>
    <property type="match status" value="1"/>
</dbReference>
<keyword evidence="11" id="KW-1185">Reference proteome</keyword>
<evidence type="ECO:0000256" key="1">
    <source>
        <dbReference type="ARBA" id="ARBA00011245"/>
    </source>
</evidence>
<dbReference type="GO" id="GO:0010506">
    <property type="term" value="P:regulation of autophagy"/>
    <property type="evidence" value="ECO:0007669"/>
    <property type="project" value="InterPro"/>
</dbReference>
<keyword evidence="4 10" id="KW-0418">Kinase</keyword>
<evidence type="ECO:0000313" key="11">
    <source>
        <dbReference type="Proteomes" id="UP000008983"/>
    </source>
</evidence>
<dbReference type="SMART" id="SM00220">
    <property type="entry name" value="S_TKc"/>
    <property type="match status" value="1"/>
</dbReference>
<evidence type="ECO:0000256" key="3">
    <source>
        <dbReference type="ARBA" id="ARBA00022741"/>
    </source>
</evidence>
<dbReference type="Pfam" id="PF00069">
    <property type="entry name" value="Pkinase"/>
    <property type="match status" value="1"/>
</dbReference>
<dbReference type="FunFam" id="3.30.200.20:FF:000042">
    <property type="entry name" value="Aurora kinase A"/>
    <property type="match status" value="1"/>
</dbReference>
<dbReference type="GO" id="GO:0016020">
    <property type="term" value="C:membrane"/>
    <property type="evidence" value="ECO:0007669"/>
    <property type="project" value="TreeGrafter"/>
</dbReference>
<reference evidence="10 11" key="1">
    <citation type="submission" date="2011-07" db="EMBL/GenBank/DDBJ databases">
        <authorList>
            <person name="Coyne R."/>
            <person name="Brami D."/>
            <person name="Johnson J."/>
            <person name="Hostetler J."/>
            <person name="Hannick L."/>
            <person name="Clark T."/>
            <person name="Cassidy-Hanley D."/>
            <person name="Inman J."/>
        </authorList>
    </citation>
    <scope>NUCLEOTIDE SEQUENCE [LARGE SCALE GENOMIC DNA]</scope>
    <source>
        <strain evidence="10 11">G5</strain>
    </source>
</reference>
<feature type="domain" description="Protein kinase" evidence="9">
    <location>
        <begin position="21"/>
        <end position="280"/>
    </location>
</feature>
<dbReference type="InterPro" id="IPR045269">
    <property type="entry name" value="Atg1-like"/>
</dbReference>
<dbReference type="GO" id="GO:0005524">
    <property type="term" value="F:ATP binding"/>
    <property type="evidence" value="ECO:0007669"/>
    <property type="project" value="UniProtKB-UniRule"/>
</dbReference>
<evidence type="ECO:0000256" key="7">
    <source>
        <dbReference type="RuleBase" id="RU000304"/>
    </source>
</evidence>
<dbReference type="RefSeq" id="XP_004039796.1">
    <property type="nucleotide sequence ID" value="XM_004039748.1"/>
</dbReference>
<keyword evidence="8" id="KW-0175">Coiled coil</keyword>
<dbReference type="EC" id="2.7.11.17" evidence="10"/>
<sequence>METHQQQKRDQQIHYKQIGQYQLIKEIGNGQFARVYYTRSVDPENTQEYAIKTFQINRLKPENQDQIDKEINILLKLNHPNIIKFYEYKKTQNNVYLIFEYCELGDLENYMKKYHDGRFPISFAQKVMNQISKAFKEVRRLKIVHRDLKLANILINKDLIVKLSDFGFAKHFEENILLQSYCGTPITMAPEILKRQQYNEKCDIWSLGVILYQMIFGKLPFQPPKGANIIDLINIIDKGKVQFDNLALIPQDVIELIEKMLDVNVQKRMSFQEFFEYPWINVKESVEEIKTKQNKALRFVQKYIFQSLREDITKFKKFLNETKVIIQNITNDQDNSFAKNCAWASLLILLLKTVKNMQNGLELVLFTNEETYEYIKAPFPKEIQDSLKEECKEIGKNIEKIECDNTELQKNSDAYNMLFICLLHYADFQLINEYLKGFDFLSKTRCIFKYI</sequence>
<dbReference type="FunFam" id="1.10.510.10:FF:000571">
    <property type="entry name" value="Maternal embryonic leucine zipper kinase"/>
    <property type="match status" value="1"/>
</dbReference>
<name>G0QJW4_ICHMU</name>
<evidence type="ECO:0000313" key="10">
    <source>
        <dbReference type="EMBL" id="EGR34492.1"/>
    </source>
</evidence>
<feature type="coiled-coil region" evidence="8">
    <location>
        <begin position="384"/>
        <end position="411"/>
    </location>
</feature>
<dbReference type="STRING" id="857967.G0QJW4"/>
<dbReference type="PANTHER" id="PTHR24348">
    <property type="entry name" value="SERINE/THREONINE-PROTEIN KINASE UNC-51-RELATED"/>
    <property type="match status" value="1"/>
</dbReference>
<dbReference type="GO" id="GO:0005829">
    <property type="term" value="C:cytosol"/>
    <property type="evidence" value="ECO:0007669"/>
    <property type="project" value="TreeGrafter"/>
</dbReference>
<dbReference type="PANTHER" id="PTHR24348:SF22">
    <property type="entry name" value="NON-SPECIFIC SERINE_THREONINE PROTEIN KINASE"/>
    <property type="match status" value="1"/>
</dbReference>
<dbReference type="Gene3D" id="1.10.510.10">
    <property type="entry name" value="Transferase(Phosphotransferase) domain 1"/>
    <property type="match status" value="1"/>
</dbReference>
<dbReference type="AlphaFoldDB" id="G0QJW4"/>
<evidence type="ECO:0000256" key="6">
    <source>
        <dbReference type="PROSITE-ProRule" id="PRU10141"/>
    </source>
</evidence>
<dbReference type="OMA" id="WCYLEKI"/>
<dbReference type="InterPro" id="IPR008271">
    <property type="entry name" value="Ser/Thr_kinase_AS"/>
</dbReference>
<organism evidence="10 11">
    <name type="scientific">Ichthyophthirius multifiliis</name>
    <name type="common">White spot disease agent</name>
    <name type="synonym">Ich</name>
    <dbReference type="NCBI Taxonomy" id="5932"/>
    <lineage>
        <taxon>Eukaryota</taxon>
        <taxon>Sar</taxon>
        <taxon>Alveolata</taxon>
        <taxon>Ciliophora</taxon>
        <taxon>Intramacronucleata</taxon>
        <taxon>Oligohymenophorea</taxon>
        <taxon>Hymenostomatida</taxon>
        <taxon>Ophryoglenina</taxon>
        <taxon>Ichthyophthirius</taxon>
    </lineage>
</organism>
<evidence type="ECO:0000256" key="4">
    <source>
        <dbReference type="ARBA" id="ARBA00022777"/>
    </source>
</evidence>
<dbReference type="OrthoDB" id="346907at2759"/>
<dbReference type="EMBL" id="GL983100">
    <property type="protein sequence ID" value="EGR34492.1"/>
    <property type="molecule type" value="Genomic_DNA"/>
</dbReference>
<dbReference type="PROSITE" id="PS50011">
    <property type="entry name" value="PROTEIN_KINASE_DOM"/>
    <property type="match status" value="1"/>
</dbReference>
<evidence type="ECO:0000259" key="9">
    <source>
        <dbReference type="PROSITE" id="PS50011"/>
    </source>
</evidence>
<dbReference type="SUPFAM" id="SSF56112">
    <property type="entry name" value="Protein kinase-like (PK-like)"/>
    <property type="match status" value="1"/>
</dbReference>
<protein>
    <submittedName>
        <fullName evidence="10">Protein kinase domain protein</fullName>
        <ecNumber evidence="10">2.7.11.17</ecNumber>
    </submittedName>
</protein>
<keyword evidence="5 6" id="KW-0067">ATP-binding</keyword>
<comment type="subunit">
    <text evidence="1">Monomer.</text>
</comment>
<dbReference type="InterPro" id="IPR000719">
    <property type="entry name" value="Prot_kinase_dom"/>
</dbReference>
<dbReference type="Proteomes" id="UP000008983">
    <property type="component" value="Unassembled WGS sequence"/>
</dbReference>
<evidence type="ECO:0000256" key="5">
    <source>
        <dbReference type="ARBA" id="ARBA00022840"/>
    </source>
</evidence>
<dbReference type="GO" id="GO:0000045">
    <property type="term" value="P:autophagosome assembly"/>
    <property type="evidence" value="ECO:0007669"/>
    <property type="project" value="TreeGrafter"/>
</dbReference>
<dbReference type="GO" id="GO:0004683">
    <property type="term" value="F:calcium/calmodulin-dependent protein kinase activity"/>
    <property type="evidence" value="ECO:0007669"/>
    <property type="project" value="UniProtKB-EC"/>
</dbReference>
<feature type="binding site" evidence="6">
    <location>
        <position position="52"/>
    </location>
    <ligand>
        <name>ATP</name>
        <dbReference type="ChEBI" id="CHEBI:30616"/>
    </ligand>
</feature>
<comment type="similarity">
    <text evidence="7">Belongs to the protein kinase superfamily.</text>
</comment>
<gene>
    <name evidence="10" type="ORF">IMG5_009780</name>
</gene>
<dbReference type="PROSITE" id="PS00108">
    <property type="entry name" value="PROTEIN_KINASE_ST"/>
    <property type="match status" value="1"/>
</dbReference>
<evidence type="ECO:0000256" key="8">
    <source>
        <dbReference type="SAM" id="Coils"/>
    </source>
</evidence>